<evidence type="ECO:0000313" key="2">
    <source>
        <dbReference type="Proteomes" id="UP000176377"/>
    </source>
</evidence>
<accession>A0A1F6DBP0</accession>
<dbReference type="Proteomes" id="UP000176377">
    <property type="component" value="Unassembled WGS sequence"/>
</dbReference>
<evidence type="ECO:0000313" key="1">
    <source>
        <dbReference type="EMBL" id="OGG58868.1"/>
    </source>
</evidence>
<sequence>MSQAHPQLAQVATVMLVAVPTAAMVRAELPVVVEELPAVAELTEVHQTREGEVVAEHRHTQVAATAVSLVPPAGVVGETSTITRAATAAAGE</sequence>
<protein>
    <submittedName>
        <fullName evidence="1">Uncharacterized protein</fullName>
    </submittedName>
</protein>
<proteinExistence type="predicted"/>
<dbReference type="EMBL" id="MFLA01000026">
    <property type="protein sequence ID" value="OGG58868.1"/>
    <property type="molecule type" value="Genomic_DNA"/>
</dbReference>
<reference evidence="1 2" key="1">
    <citation type="journal article" date="2016" name="Nat. Commun.">
        <title>Thousands of microbial genomes shed light on interconnected biogeochemical processes in an aquifer system.</title>
        <authorList>
            <person name="Anantharaman K."/>
            <person name="Brown C.T."/>
            <person name="Hug L.A."/>
            <person name="Sharon I."/>
            <person name="Castelle C.J."/>
            <person name="Probst A.J."/>
            <person name="Thomas B.C."/>
            <person name="Singh A."/>
            <person name="Wilkins M.J."/>
            <person name="Karaoz U."/>
            <person name="Brodie E.L."/>
            <person name="Williams K.H."/>
            <person name="Hubbard S.S."/>
            <person name="Banfield J.F."/>
        </authorList>
    </citation>
    <scope>NUCLEOTIDE SEQUENCE [LARGE SCALE GENOMIC DNA]</scope>
</reference>
<name>A0A1F6DBP0_9BACT</name>
<comment type="caution">
    <text evidence="1">The sequence shown here is derived from an EMBL/GenBank/DDBJ whole genome shotgun (WGS) entry which is preliminary data.</text>
</comment>
<gene>
    <name evidence="1" type="ORF">A2765_00615</name>
</gene>
<dbReference type="AlphaFoldDB" id="A0A1F6DBP0"/>
<organism evidence="1 2">
    <name type="scientific">Candidatus Kaiserbacteria bacterium RIFCSPHIGHO2_01_FULL_56_24</name>
    <dbReference type="NCBI Taxonomy" id="1798487"/>
    <lineage>
        <taxon>Bacteria</taxon>
        <taxon>Candidatus Kaiseribacteriota</taxon>
    </lineage>
</organism>